<sequence length="283" mass="30245">MRQTAQVLCANCRAPVTAAYSDGRLNGLQCPEGHRFDAAKQGYVNMLVGRGSKHVPDTAEMVLARERAQASGVFAALIDALQDTTDAQLDTLSSPALLDCGAGTGHYLAPLLRQHHTACAVALDLSPAALKRAAKLPRTLALAWDLWRELPVASGVIDLLLNIFAPRNPSEFRRVLRPGGMAVIVTPGADHLRELAEVGLLNMQEDKHDALIAAMRPHLGSPSALRGIRECSAVPVDTAVDLVMMGPAGHHRRREDVASSILSHSDGAEVAVTVNLQITVFSR</sequence>
<dbReference type="CDD" id="cd02440">
    <property type="entry name" value="AdoMet_MTases"/>
    <property type="match status" value="1"/>
</dbReference>
<dbReference type="RefSeq" id="WP_310548189.1">
    <property type="nucleotide sequence ID" value="NZ_JAVKGR010000005.1"/>
</dbReference>
<dbReference type="GO" id="GO:0032259">
    <property type="term" value="P:methylation"/>
    <property type="evidence" value="ECO:0007669"/>
    <property type="project" value="UniProtKB-KW"/>
</dbReference>
<dbReference type="SUPFAM" id="SSF53335">
    <property type="entry name" value="S-adenosyl-L-methionine-dependent methyltransferases"/>
    <property type="match status" value="1"/>
</dbReference>
<dbReference type="Gene3D" id="3.40.50.150">
    <property type="entry name" value="Vaccinia Virus protein VP39"/>
    <property type="match status" value="1"/>
</dbReference>
<name>A0ABU2DRR1_9MICC</name>
<evidence type="ECO:0000259" key="1">
    <source>
        <dbReference type="Pfam" id="PF13649"/>
    </source>
</evidence>
<dbReference type="Proteomes" id="UP001251870">
    <property type="component" value="Unassembled WGS sequence"/>
</dbReference>
<proteinExistence type="predicted"/>
<keyword evidence="4" id="KW-1185">Reference proteome</keyword>
<protein>
    <submittedName>
        <fullName evidence="3">Methyltransferase domain-containing protein</fullName>
    </submittedName>
</protein>
<dbReference type="InterPro" id="IPR041698">
    <property type="entry name" value="Methyltransf_25"/>
</dbReference>
<keyword evidence="3" id="KW-0489">Methyltransferase</keyword>
<feature type="domain" description="23S rRNA (guanine(745)-N(1))-methyltransferase N-terminal" evidence="2">
    <location>
        <begin position="26"/>
        <end position="47"/>
    </location>
</feature>
<gene>
    <name evidence="3" type="ORF">RIL96_06445</name>
</gene>
<accession>A0ABU2DRR1</accession>
<comment type="caution">
    <text evidence="3">The sequence shown here is derived from an EMBL/GenBank/DDBJ whole genome shotgun (WGS) entry which is preliminary data.</text>
</comment>
<evidence type="ECO:0000313" key="3">
    <source>
        <dbReference type="EMBL" id="MDR8019202.1"/>
    </source>
</evidence>
<keyword evidence="3" id="KW-0808">Transferase</keyword>
<dbReference type="InterPro" id="IPR029063">
    <property type="entry name" value="SAM-dependent_MTases_sf"/>
</dbReference>
<dbReference type="EMBL" id="JAVKGR010000005">
    <property type="protein sequence ID" value="MDR8019202.1"/>
    <property type="molecule type" value="Genomic_DNA"/>
</dbReference>
<organism evidence="3 4">
    <name type="scientific">Nesterenkonia aerolata</name>
    <dbReference type="NCBI Taxonomy" id="3074079"/>
    <lineage>
        <taxon>Bacteria</taxon>
        <taxon>Bacillati</taxon>
        <taxon>Actinomycetota</taxon>
        <taxon>Actinomycetes</taxon>
        <taxon>Micrococcales</taxon>
        <taxon>Micrococcaceae</taxon>
        <taxon>Nesterenkonia</taxon>
    </lineage>
</organism>
<dbReference type="InterPro" id="IPR048647">
    <property type="entry name" value="RlmA_N"/>
</dbReference>
<dbReference type="PIRSF" id="PIRSF018249">
    <property type="entry name" value="MyrA_prd"/>
    <property type="match status" value="1"/>
</dbReference>
<dbReference type="InterPro" id="IPR016718">
    <property type="entry name" value="rRNA_m1G-MeTrfase_A_prd"/>
</dbReference>
<feature type="domain" description="Methyltransferase" evidence="1">
    <location>
        <begin position="98"/>
        <end position="180"/>
    </location>
</feature>
<reference evidence="3 4" key="1">
    <citation type="submission" date="2023-09" db="EMBL/GenBank/DDBJ databases">
        <title>Description of three actinobacteria isolated from air of manufacturing shop in a pharmaceutical factory.</title>
        <authorList>
            <person name="Zhang D.-F."/>
        </authorList>
    </citation>
    <scope>NUCLEOTIDE SEQUENCE [LARGE SCALE GENOMIC DNA]</scope>
    <source>
        <strain evidence="3 4">LY-0111</strain>
    </source>
</reference>
<dbReference type="Pfam" id="PF21302">
    <property type="entry name" value="Zn_ribbon_RlmA"/>
    <property type="match status" value="1"/>
</dbReference>
<dbReference type="Pfam" id="PF13649">
    <property type="entry name" value="Methyltransf_25"/>
    <property type="match status" value="1"/>
</dbReference>
<dbReference type="GO" id="GO:0008168">
    <property type="term" value="F:methyltransferase activity"/>
    <property type="evidence" value="ECO:0007669"/>
    <property type="project" value="UniProtKB-KW"/>
</dbReference>
<evidence type="ECO:0000259" key="2">
    <source>
        <dbReference type="Pfam" id="PF21302"/>
    </source>
</evidence>
<evidence type="ECO:0000313" key="4">
    <source>
        <dbReference type="Proteomes" id="UP001251870"/>
    </source>
</evidence>